<keyword evidence="5" id="KW-1185">Reference proteome</keyword>
<feature type="region of interest" description="Disordered" evidence="1">
    <location>
        <begin position="273"/>
        <end position="294"/>
    </location>
</feature>
<reference evidence="4 5" key="1">
    <citation type="journal article" date="2019" name="Int. J. Syst. Evol. Microbiol.">
        <title>The Global Catalogue of Microorganisms (GCM) 10K type strain sequencing project: providing services to taxonomists for standard genome sequencing and annotation.</title>
        <authorList>
            <consortium name="The Broad Institute Genomics Platform"/>
            <consortium name="The Broad Institute Genome Sequencing Center for Infectious Disease"/>
            <person name="Wu L."/>
            <person name="Ma J."/>
        </authorList>
    </citation>
    <scope>NUCLEOTIDE SEQUENCE [LARGE SCALE GENOMIC DNA]</scope>
    <source>
        <strain evidence="4 5">JCM 16328</strain>
    </source>
</reference>
<dbReference type="GO" id="GO:0006139">
    <property type="term" value="P:nucleobase-containing compound metabolic process"/>
    <property type="evidence" value="ECO:0007669"/>
    <property type="project" value="InterPro"/>
</dbReference>
<organism evidence="4 5">
    <name type="scientific">Natronoarchaeum mannanilyticum</name>
    <dbReference type="NCBI Taxonomy" id="926360"/>
    <lineage>
        <taxon>Archaea</taxon>
        <taxon>Methanobacteriati</taxon>
        <taxon>Methanobacteriota</taxon>
        <taxon>Stenosarchaea group</taxon>
        <taxon>Halobacteria</taxon>
        <taxon>Halobacteriales</taxon>
        <taxon>Natronoarchaeaceae</taxon>
    </lineage>
</organism>
<dbReference type="InterPro" id="IPR006555">
    <property type="entry name" value="ATP-dep_Helicase_C"/>
</dbReference>
<evidence type="ECO:0000313" key="4">
    <source>
        <dbReference type="EMBL" id="GAA0673628.1"/>
    </source>
</evidence>
<dbReference type="InterPro" id="IPR027417">
    <property type="entry name" value="P-loop_NTPase"/>
</dbReference>
<evidence type="ECO:0000313" key="5">
    <source>
        <dbReference type="Proteomes" id="UP001500420"/>
    </source>
</evidence>
<dbReference type="Proteomes" id="UP001500420">
    <property type="component" value="Unassembled WGS sequence"/>
</dbReference>
<gene>
    <name evidence="4" type="ORF">GCM10009020_20900</name>
</gene>
<dbReference type="InterPro" id="IPR014001">
    <property type="entry name" value="Helicase_ATP-bd"/>
</dbReference>
<keyword evidence="4" id="KW-0378">Hydrolase</keyword>
<feature type="domain" description="ATP-dependent helicase C-terminal" evidence="3">
    <location>
        <begin position="395"/>
        <end position="518"/>
    </location>
</feature>
<dbReference type="GO" id="GO:0003678">
    <property type="term" value="F:DNA helicase activity"/>
    <property type="evidence" value="ECO:0007669"/>
    <property type="project" value="TreeGrafter"/>
</dbReference>
<keyword evidence="4" id="KW-0547">Nucleotide-binding</keyword>
<feature type="compositionally biased region" description="Low complexity" evidence="1">
    <location>
        <begin position="547"/>
        <end position="560"/>
    </location>
</feature>
<keyword evidence="4" id="KW-0067">ATP-binding</keyword>
<dbReference type="Pfam" id="PF13307">
    <property type="entry name" value="Helicase_C_2"/>
    <property type="match status" value="1"/>
</dbReference>
<dbReference type="Gene3D" id="3.40.50.300">
    <property type="entry name" value="P-loop containing nucleotide triphosphate hydrolases"/>
    <property type="match status" value="2"/>
</dbReference>
<proteinExistence type="predicted"/>
<feature type="compositionally biased region" description="Low complexity" evidence="1">
    <location>
        <begin position="584"/>
        <end position="610"/>
    </location>
</feature>
<dbReference type="SMART" id="SM00491">
    <property type="entry name" value="HELICc2"/>
    <property type="match status" value="1"/>
</dbReference>
<protein>
    <submittedName>
        <fullName evidence="4">ATP-dependent DNA helicase</fullName>
    </submittedName>
</protein>
<dbReference type="GO" id="GO:0003676">
    <property type="term" value="F:nucleic acid binding"/>
    <property type="evidence" value="ECO:0007669"/>
    <property type="project" value="InterPro"/>
</dbReference>
<dbReference type="EMBL" id="BAAADV010000003">
    <property type="protein sequence ID" value="GAA0673628.1"/>
    <property type="molecule type" value="Genomic_DNA"/>
</dbReference>
<evidence type="ECO:0000259" key="3">
    <source>
        <dbReference type="SMART" id="SM00491"/>
    </source>
</evidence>
<evidence type="ECO:0000259" key="2">
    <source>
        <dbReference type="SMART" id="SM00487"/>
    </source>
</evidence>
<keyword evidence="4" id="KW-0347">Helicase</keyword>
<feature type="domain" description="Helicase ATP-binding" evidence="2">
    <location>
        <begin position="11"/>
        <end position="353"/>
    </location>
</feature>
<accession>A0AAV3T9E6</accession>
<feature type="region of interest" description="Disordered" evidence="1">
    <location>
        <begin position="542"/>
        <end position="620"/>
    </location>
</feature>
<dbReference type="InterPro" id="IPR045028">
    <property type="entry name" value="DinG/Rad3-like"/>
</dbReference>
<dbReference type="PANTHER" id="PTHR11472">
    <property type="entry name" value="DNA REPAIR DEAD HELICASE RAD3/XP-D SUBFAMILY MEMBER"/>
    <property type="match status" value="1"/>
</dbReference>
<dbReference type="SUPFAM" id="SSF52540">
    <property type="entry name" value="P-loop containing nucleoside triphosphate hydrolases"/>
    <property type="match status" value="1"/>
</dbReference>
<dbReference type="GO" id="GO:0005524">
    <property type="term" value="F:ATP binding"/>
    <property type="evidence" value="ECO:0007669"/>
    <property type="project" value="InterPro"/>
</dbReference>
<comment type="caution">
    <text evidence="4">The sequence shown here is derived from an EMBL/GenBank/DDBJ whole genome shotgun (WGS) entry which is preliminary data.</text>
</comment>
<dbReference type="PANTHER" id="PTHR11472:SF34">
    <property type="entry name" value="REGULATOR OF TELOMERE ELONGATION HELICASE 1"/>
    <property type="match status" value="1"/>
</dbReference>
<sequence length="620" mass="68703">MDASRILDEFPAPSYRGNQQQALADIREAFDAGNDVVLVRAPTGSGKSLLARAIAGCARRGDDAAPSEATSAYYTTPQVSQLDDVASDDLLEDLNVIRGKSNYNCILPGETDTSVDQAPCARERGYDCSVKHRCPYFSDRAIASNRRIAAMTLAYFMQTAGSDVFRKRDVCVIDEAHGLAEWAEMYATTHLGPRTVPMWDDLRVPDLDGPDQAVDYADALIDTCTKRKDDLLQKGDLEPAEAAERDRLQELISELKWFVEDYRDPQSSTTWLVDQNDRESGDGQGEGGPVTIKPMNPERYLQHTVWDRANKFALLSATILNKEAFCRQVGLDPADVALVDVGHTFPVENRPLYDVARGKMTYEHREETIPKLARTIVRIMRTHDDEKGLIHCHSYDIQSRLEERLRDFGVDRRVRTHDREDRDQALEAWKDSDRPDVFLSVKMEEALDLEGDLARWQVLCKAPYPNTGDSRVAHRLEDGQWGWYYRTALRTVIQACGRVVRAPDDYGATYLADTSLLDLFDRASHDVPDWFDEQIAAMSEPDLPAFDPDAALGDAGSAAGRRSDRSTRSAGRASDGGDRDDRGGSSSASGGDAAASSRGSRSSTSSSDSSPIADVWDTDG</sequence>
<dbReference type="GO" id="GO:0016818">
    <property type="term" value="F:hydrolase activity, acting on acid anhydrides, in phosphorus-containing anhydrides"/>
    <property type="evidence" value="ECO:0007669"/>
    <property type="project" value="InterPro"/>
</dbReference>
<dbReference type="SMART" id="SM00487">
    <property type="entry name" value="DEXDc"/>
    <property type="match status" value="1"/>
</dbReference>
<dbReference type="RefSeq" id="WP_343773948.1">
    <property type="nucleotide sequence ID" value="NZ_BAAADV010000003.1"/>
</dbReference>
<dbReference type="AlphaFoldDB" id="A0AAV3T9E6"/>
<name>A0AAV3T9E6_9EURY</name>
<evidence type="ECO:0000256" key="1">
    <source>
        <dbReference type="SAM" id="MobiDB-lite"/>
    </source>
</evidence>